<proteinExistence type="inferred from homology"/>
<evidence type="ECO:0000256" key="2">
    <source>
        <dbReference type="ARBA" id="ARBA00008370"/>
    </source>
</evidence>
<dbReference type="InterPro" id="IPR002833">
    <property type="entry name" value="PTH2"/>
</dbReference>
<comment type="subcellular location">
    <subcellularLocation>
        <location evidence="1">Mitochondrion inner membrane</location>
        <topology evidence="1">Single-pass membrane protein</topology>
    </subcellularLocation>
</comment>
<evidence type="ECO:0000256" key="14">
    <source>
        <dbReference type="SAM" id="Phobius"/>
    </source>
</evidence>
<feature type="coiled-coil region" evidence="12">
    <location>
        <begin position="97"/>
        <end position="142"/>
    </location>
</feature>
<keyword evidence="6" id="KW-0378">Hydrolase</keyword>
<name>A0A0K0FTZ8_STRVS</name>
<keyword evidence="9 14" id="KW-0472">Membrane</keyword>
<keyword evidence="15" id="KW-1185">Reference proteome</keyword>
<dbReference type="EC" id="3.1.1.29" evidence="3"/>
<dbReference type="Pfam" id="PF14138">
    <property type="entry name" value="COX16"/>
    <property type="match status" value="1"/>
</dbReference>
<comment type="similarity">
    <text evidence="2">Belongs to the COX16 family.</text>
</comment>
<comment type="similarity">
    <text evidence="10">Belongs to the PTH2 family.</text>
</comment>
<evidence type="ECO:0000256" key="13">
    <source>
        <dbReference type="SAM" id="MobiDB-lite"/>
    </source>
</evidence>
<evidence type="ECO:0000256" key="9">
    <source>
        <dbReference type="ARBA" id="ARBA00023136"/>
    </source>
</evidence>
<keyword evidence="12" id="KW-0175">Coiled coil</keyword>
<evidence type="ECO:0000256" key="7">
    <source>
        <dbReference type="ARBA" id="ARBA00022989"/>
    </source>
</evidence>
<dbReference type="AlphaFoldDB" id="A0A0K0FTZ8"/>
<keyword evidence="4 14" id="KW-0812">Transmembrane</keyword>
<dbReference type="Gene3D" id="3.40.1490.10">
    <property type="entry name" value="Bit1"/>
    <property type="match status" value="1"/>
</dbReference>
<evidence type="ECO:0000256" key="4">
    <source>
        <dbReference type="ARBA" id="ARBA00022692"/>
    </source>
</evidence>
<dbReference type="GO" id="GO:0005829">
    <property type="term" value="C:cytosol"/>
    <property type="evidence" value="ECO:0007669"/>
    <property type="project" value="TreeGrafter"/>
</dbReference>
<organism evidence="15 16">
    <name type="scientific">Strongyloides venezuelensis</name>
    <name type="common">Threadworm</name>
    <dbReference type="NCBI Taxonomy" id="75913"/>
    <lineage>
        <taxon>Eukaryota</taxon>
        <taxon>Metazoa</taxon>
        <taxon>Ecdysozoa</taxon>
        <taxon>Nematoda</taxon>
        <taxon>Chromadorea</taxon>
        <taxon>Rhabditida</taxon>
        <taxon>Tylenchina</taxon>
        <taxon>Panagrolaimomorpha</taxon>
        <taxon>Strongyloidoidea</taxon>
        <taxon>Strongyloididae</taxon>
        <taxon>Strongyloides</taxon>
    </lineage>
</organism>
<feature type="region of interest" description="Disordered" evidence="13">
    <location>
        <begin position="204"/>
        <end position="224"/>
    </location>
</feature>
<dbReference type="FunFam" id="3.40.1490.10:FF:000002">
    <property type="entry name" value="Peptidyl-tRNA hydrolase 2, mitochondrial"/>
    <property type="match status" value="1"/>
</dbReference>
<dbReference type="NCBIfam" id="TIGR00283">
    <property type="entry name" value="arch_pth2"/>
    <property type="match status" value="1"/>
</dbReference>
<dbReference type="WBParaSite" id="SVE_1581000.1">
    <property type="protein sequence ID" value="SVE_1581000.1"/>
    <property type="gene ID" value="SVE_1581000"/>
</dbReference>
<reference evidence="15" key="1">
    <citation type="submission" date="2014-07" db="EMBL/GenBank/DDBJ databases">
        <authorList>
            <person name="Martin A.A"/>
            <person name="De Silva N."/>
        </authorList>
    </citation>
    <scope>NUCLEOTIDE SEQUENCE</scope>
</reference>
<keyword evidence="7 14" id="KW-1133">Transmembrane helix</keyword>
<comment type="catalytic activity">
    <reaction evidence="11">
        <text>an N-acyl-L-alpha-aminoacyl-tRNA + H2O = an N-acyl-L-amino acid + a tRNA + H(+)</text>
        <dbReference type="Rhea" id="RHEA:54448"/>
        <dbReference type="Rhea" id="RHEA-COMP:10123"/>
        <dbReference type="Rhea" id="RHEA-COMP:13883"/>
        <dbReference type="ChEBI" id="CHEBI:15377"/>
        <dbReference type="ChEBI" id="CHEBI:15378"/>
        <dbReference type="ChEBI" id="CHEBI:59874"/>
        <dbReference type="ChEBI" id="CHEBI:78442"/>
        <dbReference type="ChEBI" id="CHEBI:138191"/>
        <dbReference type="EC" id="3.1.1.29"/>
    </reaction>
</comment>
<dbReference type="InterPro" id="IPR020164">
    <property type="entry name" value="Cyt_c_Oxase_assmbl_COX16"/>
</dbReference>
<evidence type="ECO:0000313" key="15">
    <source>
        <dbReference type="Proteomes" id="UP000035680"/>
    </source>
</evidence>
<evidence type="ECO:0000256" key="12">
    <source>
        <dbReference type="SAM" id="Coils"/>
    </source>
</evidence>
<dbReference type="STRING" id="75913.A0A0K0FTZ8"/>
<dbReference type="InterPro" id="IPR023476">
    <property type="entry name" value="Pep_tRNA_hydro_II_dom_sf"/>
</dbReference>
<dbReference type="GO" id="GO:0004045">
    <property type="term" value="F:peptidyl-tRNA hydrolase activity"/>
    <property type="evidence" value="ECO:0007669"/>
    <property type="project" value="UniProtKB-EC"/>
</dbReference>
<dbReference type="PANTHER" id="PTHR12649:SF11">
    <property type="entry name" value="PEPTIDYL-TRNA HYDROLASE 2, MITOCHONDRIAL"/>
    <property type="match status" value="1"/>
</dbReference>
<sequence length="370" mass="41614">MVNKSNLDFLKKGLPFFAIIFGGVYGLQFFQRVRYDFRQVKKEEIALKEVKEGLQKGGVEVKGNVTVDNIFQEINEIDSDNWKNIRGPRDIESNEEYLKAKKERQELASRIKKERKLRTSEVDNTSEKFDNKEEQEDKEKKEVDVTEIVTEEDKQLYYDEVVGCIIEFGISDNVETALLAAKRTYPLGVDAAIDWIIERSNQSDFASSSSESEDTDIDMGGYTSQPVSGDVLSQLNTLGKSLRKYKMVLVVNMALGMGKGKLAAQVGHAVLGTYKHAMKTPEGQTAISHWEKVGQVKVVVKGQDTEQLMDIFKASKDKGMWSYIVQDAGYTQIPPGSRTVVGIFGPVKDVDDVTGKRTLLKGCRYRILIP</sequence>
<dbReference type="Proteomes" id="UP000035680">
    <property type="component" value="Unassembled WGS sequence"/>
</dbReference>
<keyword evidence="8" id="KW-0496">Mitochondrion</keyword>
<evidence type="ECO:0000256" key="6">
    <source>
        <dbReference type="ARBA" id="ARBA00022801"/>
    </source>
</evidence>
<reference evidence="16" key="2">
    <citation type="submission" date="2015-08" db="UniProtKB">
        <authorList>
            <consortium name="WormBaseParasite"/>
        </authorList>
    </citation>
    <scope>IDENTIFICATION</scope>
</reference>
<dbReference type="PANTHER" id="PTHR12649">
    <property type="entry name" value="PEPTIDYL-TRNA HYDROLASE 2"/>
    <property type="match status" value="1"/>
</dbReference>
<accession>A0A0K0FTZ8</accession>
<evidence type="ECO:0000256" key="5">
    <source>
        <dbReference type="ARBA" id="ARBA00022792"/>
    </source>
</evidence>
<evidence type="ECO:0000256" key="10">
    <source>
        <dbReference type="ARBA" id="ARBA00038050"/>
    </source>
</evidence>
<feature type="transmembrane region" description="Helical" evidence="14">
    <location>
        <begin position="12"/>
        <end position="30"/>
    </location>
</feature>
<evidence type="ECO:0000256" key="11">
    <source>
        <dbReference type="ARBA" id="ARBA00048707"/>
    </source>
</evidence>
<dbReference type="Pfam" id="PF01981">
    <property type="entry name" value="PTH2"/>
    <property type="match status" value="1"/>
</dbReference>
<evidence type="ECO:0000256" key="3">
    <source>
        <dbReference type="ARBA" id="ARBA00013260"/>
    </source>
</evidence>
<protein>
    <recommendedName>
        <fullName evidence="3">peptidyl-tRNA hydrolase</fullName>
        <ecNumber evidence="3">3.1.1.29</ecNumber>
    </recommendedName>
</protein>
<evidence type="ECO:0000313" key="16">
    <source>
        <dbReference type="WBParaSite" id="SVE_1581000.1"/>
    </source>
</evidence>
<keyword evidence="5" id="KW-0999">Mitochondrion inner membrane</keyword>
<dbReference type="SUPFAM" id="SSF102462">
    <property type="entry name" value="Peptidyl-tRNA hydrolase II"/>
    <property type="match status" value="1"/>
</dbReference>
<evidence type="ECO:0000256" key="1">
    <source>
        <dbReference type="ARBA" id="ARBA00004434"/>
    </source>
</evidence>
<evidence type="ECO:0000256" key="8">
    <source>
        <dbReference type="ARBA" id="ARBA00023128"/>
    </source>
</evidence>
<dbReference type="GO" id="GO:0005743">
    <property type="term" value="C:mitochondrial inner membrane"/>
    <property type="evidence" value="ECO:0007669"/>
    <property type="project" value="UniProtKB-SubCell"/>
</dbReference>